<evidence type="ECO:0000256" key="9">
    <source>
        <dbReference type="HAMAP-Rule" id="MF_00365"/>
    </source>
</evidence>
<evidence type="ECO:0000256" key="10">
    <source>
        <dbReference type="RuleBase" id="RU000578"/>
    </source>
</evidence>
<dbReference type="HOGENOM" id="CLU_040267_0_0_6"/>
<protein>
    <recommendedName>
        <fullName evidence="3 9">DNA replication and repair protein RecF</fullName>
    </recommendedName>
</protein>
<keyword evidence="9 10" id="KW-0742">SOS response</keyword>
<evidence type="ECO:0000256" key="3">
    <source>
        <dbReference type="ARBA" id="ARBA00020170"/>
    </source>
</evidence>
<evidence type="ECO:0000256" key="2">
    <source>
        <dbReference type="ARBA" id="ARBA00008016"/>
    </source>
</evidence>
<dbReference type="Gene3D" id="3.40.50.300">
    <property type="entry name" value="P-loop containing nucleotide triphosphate hydrolases"/>
    <property type="match status" value="1"/>
</dbReference>
<dbReference type="GO" id="GO:0005737">
    <property type="term" value="C:cytoplasm"/>
    <property type="evidence" value="ECO:0007669"/>
    <property type="project" value="UniProtKB-SubCell"/>
</dbReference>
<keyword evidence="7 9" id="KW-0067">ATP-binding</keyword>
<dbReference type="GO" id="GO:0009432">
    <property type="term" value="P:SOS response"/>
    <property type="evidence" value="ECO:0007669"/>
    <property type="project" value="UniProtKB-UniRule"/>
</dbReference>
<comment type="function">
    <text evidence="9 10">The RecF protein is involved in DNA metabolism; it is required for DNA replication and normal SOS inducibility. RecF binds preferentially to single-stranded, linear DNA. It also seems to bind ATP.</text>
</comment>
<dbReference type="STRING" id="1547445.LO80_02075"/>
<dbReference type="GO" id="GO:0005524">
    <property type="term" value="F:ATP binding"/>
    <property type="evidence" value="ECO:0007669"/>
    <property type="project" value="UniProtKB-UniRule"/>
</dbReference>
<dbReference type="PANTHER" id="PTHR32182:SF0">
    <property type="entry name" value="DNA REPLICATION AND REPAIR PROTEIN RECF"/>
    <property type="match status" value="1"/>
</dbReference>
<evidence type="ECO:0000313" key="12">
    <source>
        <dbReference type="EMBL" id="AIT08885.1"/>
    </source>
</evidence>
<dbReference type="OrthoDB" id="9803889at2"/>
<dbReference type="PROSITE" id="PS00618">
    <property type="entry name" value="RECF_2"/>
    <property type="match status" value="1"/>
</dbReference>
<evidence type="ECO:0000259" key="11">
    <source>
        <dbReference type="Pfam" id="PF02463"/>
    </source>
</evidence>
<dbReference type="Pfam" id="PF02463">
    <property type="entry name" value="SMC_N"/>
    <property type="match status" value="1"/>
</dbReference>
<dbReference type="EMBL" id="CP009574">
    <property type="protein sequence ID" value="AIT08885.1"/>
    <property type="molecule type" value="Genomic_DNA"/>
</dbReference>
<dbReference type="GO" id="GO:0003697">
    <property type="term" value="F:single-stranded DNA binding"/>
    <property type="evidence" value="ECO:0007669"/>
    <property type="project" value="UniProtKB-UniRule"/>
</dbReference>
<dbReference type="RefSeq" id="WP_040008116.1">
    <property type="nucleotide sequence ID" value="NZ_CP009574.1"/>
</dbReference>
<feature type="binding site" evidence="9">
    <location>
        <begin position="30"/>
        <end position="37"/>
    </location>
    <ligand>
        <name>ATP</name>
        <dbReference type="ChEBI" id="CHEBI:30616"/>
    </ligand>
</feature>
<gene>
    <name evidence="9" type="primary">recF</name>
    <name evidence="12" type="ORF">LO80_02075</name>
</gene>
<dbReference type="eggNOG" id="COG1195">
    <property type="taxonomic scope" value="Bacteria"/>
</dbReference>
<accession>A0A097EMU9</accession>
<dbReference type="HAMAP" id="MF_00365">
    <property type="entry name" value="RecF"/>
    <property type="match status" value="1"/>
</dbReference>
<dbReference type="InterPro" id="IPR018078">
    <property type="entry name" value="DNA-binding_RecF_CS"/>
</dbReference>
<name>A0A097EMU9_9GAMM</name>
<evidence type="ECO:0000256" key="6">
    <source>
        <dbReference type="ARBA" id="ARBA00022741"/>
    </source>
</evidence>
<keyword evidence="6 9" id="KW-0547">Nucleotide-binding</keyword>
<organism evidence="12 13">
    <name type="scientific">Candidatus Francisella endociliophora</name>
    <dbReference type="NCBI Taxonomy" id="653937"/>
    <lineage>
        <taxon>Bacteria</taxon>
        <taxon>Pseudomonadati</taxon>
        <taxon>Pseudomonadota</taxon>
        <taxon>Gammaproteobacteria</taxon>
        <taxon>Thiotrichales</taxon>
        <taxon>Francisellaceae</taxon>
        <taxon>Francisella</taxon>
    </lineage>
</organism>
<dbReference type="AlphaFoldDB" id="A0A097EMU9"/>
<dbReference type="Gene3D" id="1.20.1050.90">
    <property type="entry name" value="RecF/RecN/SMC, N-terminal domain"/>
    <property type="match status" value="1"/>
</dbReference>
<dbReference type="InterPro" id="IPR042174">
    <property type="entry name" value="RecF_2"/>
</dbReference>
<reference evidence="12 13" key="1">
    <citation type="submission" date="2014-10" db="EMBL/GenBank/DDBJ databases">
        <title>Whole genome sequence of Francisella endociliophora strain FSC1006, isolated from a laboratory culture of the marine ciliate Euplotes raikovi.</title>
        <authorList>
            <person name="Granberg M."/>
            <person name="Backman S."/>
            <person name="Lundmark E."/>
            <person name="Nilsson E."/>
            <person name="Karlsson E."/>
            <person name="Thelaus J."/>
            <person name="Ohrman C."/>
            <person name="Larkeryd A."/>
            <person name="Stenberg P."/>
        </authorList>
    </citation>
    <scope>NUCLEOTIDE SEQUENCE [LARGE SCALE GENOMIC DNA]</scope>
    <source>
        <strain evidence="12 13">FSC1006</strain>
    </source>
</reference>
<dbReference type="PANTHER" id="PTHR32182">
    <property type="entry name" value="DNA REPLICATION AND REPAIR PROTEIN RECF"/>
    <property type="match status" value="1"/>
</dbReference>
<evidence type="ECO:0000256" key="1">
    <source>
        <dbReference type="ARBA" id="ARBA00004496"/>
    </source>
</evidence>
<keyword evidence="8 9" id="KW-0238">DNA-binding</keyword>
<dbReference type="GO" id="GO:0006302">
    <property type="term" value="P:double-strand break repair"/>
    <property type="evidence" value="ECO:0007669"/>
    <property type="project" value="TreeGrafter"/>
</dbReference>
<feature type="domain" description="RecF/RecN/SMC N-terminal" evidence="11">
    <location>
        <begin position="2"/>
        <end position="338"/>
    </location>
</feature>
<evidence type="ECO:0000256" key="8">
    <source>
        <dbReference type="ARBA" id="ARBA00023125"/>
    </source>
</evidence>
<proteinExistence type="inferred from homology"/>
<comment type="similarity">
    <text evidence="2 9 10">Belongs to the RecF family.</text>
</comment>
<dbReference type="Proteomes" id="UP000029672">
    <property type="component" value="Chromosome"/>
</dbReference>
<keyword evidence="5 9" id="KW-0235">DNA replication</keyword>
<keyword evidence="9 10" id="KW-0234">DNA repair</keyword>
<dbReference type="InterPro" id="IPR027417">
    <property type="entry name" value="P-loop_NTPase"/>
</dbReference>
<dbReference type="KEGG" id="frf:LO80_02075"/>
<evidence type="ECO:0000256" key="7">
    <source>
        <dbReference type="ARBA" id="ARBA00022840"/>
    </source>
</evidence>
<dbReference type="NCBIfam" id="TIGR00611">
    <property type="entry name" value="recf"/>
    <property type="match status" value="1"/>
</dbReference>
<keyword evidence="13" id="KW-1185">Reference proteome</keyword>
<dbReference type="InterPro" id="IPR003395">
    <property type="entry name" value="RecF/RecN/SMC_N"/>
</dbReference>
<dbReference type="GO" id="GO:0000731">
    <property type="term" value="P:DNA synthesis involved in DNA repair"/>
    <property type="evidence" value="ECO:0007669"/>
    <property type="project" value="TreeGrafter"/>
</dbReference>
<evidence type="ECO:0000313" key="13">
    <source>
        <dbReference type="Proteomes" id="UP000029672"/>
    </source>
</evidence>
<sequence length="349" mass="40977">MYIANLRLQNFRNIPFKSFDFTDNLNFIVGKNGSGKTSVLESIYFLSHSRSFRSSQLNRIVNHDSDEFVIYTKAYNPDEITISLSRKKNNNNISKLNSEIQKNHTEITRNLPIQLMNPESFNIINSGAQQRCKVLDWGAFYLDKTFLKIWQQTKFLIKQRNSALKQNYPKTYIDGIDNKLCEFADILDKKRHTYFSKLKPKIYEILAQFNPDLKLDIEYSRGWNSHKELSQVLEESFNYDNRYNITNHGPHKADIVLTTNHKPVQDTFSRGQQKLLICAIKLAQGEVHNLENENKCIYLVDDITSELDSTHTKTLFEYLKKLRSQVFITTTERHKIENFINHENHIIDI</sequence>
<keyword evidence="4 9" id="KW-0963">Cytoplasm</keyword>
<comment type="subcellular location">
    <subcellularLocation>
        <location evidence="1 9 10">Cytoplasm</location>
    </subcellularLocation>
</comment>
<evidence type="ECO:0000256" key="4">
    <source>
        <dbReference type="ARBA" id="ARBA00022490"/>
    </source>
</evidence>
<keyword evidence="9 10" id="KW-0227">DNA damage</keyword>
<evidence type="ECO:0000256" key="5">
    <source>
        <dbReference type="ARBA" id="ARBA00022705"/>
    </source>
</evidence>
<dbReference type="SUPFAM" id="SSF52540">
    <property type="entry name" value="P-loop containing nucleoside triphosphate hydrolases"/>
    <property type="match status" value="1"/>
</dbReference>
<dbReference type="GO" id="GO:0006260">
    <property type="term" value="P:DNA replication"/>
    <property type="evidence" value="ECO:0007669"/>
    <property type="project" value="UniProtKB-UniRule"/>
</dbReference>
<dbReference type="InterPro" id="IPR001238">
    <property type="entry name" value="DNA-binding_RecF"/>
</dbReference>